<dbReference type="Pfam" id="PF18716">
    <property type="entry name" value="VATC"/>
    <property type="match status" value="1"/>
</dbReference>
<evidence type="ECO:0000256" key="5">
    <source>
        <dbReference type="ARBA" id="ARBA00022723"/>
    </source>
</evidence>
<name>A0A6P8Z5A4_THRPL</name>
<accession>A0A6P8Z5A4</accession>
<dbReference type="Proteomes" id="UP000515158">
    <property type="component" value="Unplaced"/>
</dbReference>
<feature type="coiled-coil region" evidence="15">
    <location>
        <begin position="459"/>
        <end position="503"/>
    </location>
</feature>
<evidence type="ECO:0000256" key="7">
    <source>
        <dbReference type="ARBA" id="ARBA00022759"/>
    </source>
</evidence>
<proteinExistence type="inferred from homology"/>
<feature type="compositionally biased region" description="Low complexity" evidence="16">
    <location>
        <begin position="389"/>
        <end position="401"/>
    </location>
</feature>
<evidence type="ECO:0000256" key="10">
    <source>
        <dbReference type="ARBA" id="ARBA00022833"/>
    </source>
</evidence>
<comment type="subcellular location">
    <subcellularLocation>
        <location evidence="1">Cytoplasm</location>
    </subcellularLocation>
</comment>
<dbReference type="PROSITE" id="PS50297">
    <property type="entry name" value="ANK_REP_REGION"/>
    <property type="match status" value="1"/>
</dbReference>
<protein>
    <submittedName>
        <fullName evidence="19">Protein vms-1-like</fullName>
    </submittedName>
</protein>
<keyword evidence="12 15" id="KW-0175">Coiled coil</keyword>
<keyword evidence="3 14" id="KW-0963">Cytoplasm</keyword>
<dbReference type="GeneID" id="117645641"/>
<keyword evidence="8" id="KW-0863">Zinc-finger</keyword>
<dbReference type="InterPro" id="IPR047139">
    <property type="entry name" value="ANKZ1/VMS1"/>
</dbReference>
<keyword evidence="7 14" id="KW-0255">Endonuclease</keyword>
<feature type="active site" evidence="14">
    <location>
        <position position="222"/>
    </location>
</feature>
<dbReference type="InterPro" id="IPR002110">
    <property type="entry name" value="Ankyrin_rpt"/>
</dbReference>
<dbReference type="InParanoid" id="A0A6P8Z5A4"/>
<dbReference type="RefSeq" id="XP_034241802.1">
    <property type="nucleotide sequence ID" value="XM_034385911.1"/>
</dbReference>
<dbReference type="GO" id="GO:0005737">
    <property type="term" value="C:cytoplasm"/>
    <property type="evidence" value="ECO:0007669"/>
    <property type="project" value="UniProtKB-SubCell"/>
</dbReference>
<organism evidence="19">
    <name type="scientific">Thrips palmi</name>
    <name type="common">Melon thrips</name>
    <dbReference type="NCBI Taxonomy" id="161013"/>
    <lineage>
        <taxon>Eukaryota</taxon>
        <taxon>Metazoa</taxon>
        <taxon>Ecdysozoa</taxon>
        <taxon>Arthropoda</taxon>
        <taxon>Hexapoda</taxon>
        <taxon>Insecta</taxon>
        <taxon>Pterygota</taxon>
        <taxon>Neoptera</taxon>
        <taxon>Paraneoptera</taxon>
        <taxon>Thysanoptera</taxon>
        <taxon>Terebrantia</taxon>
        <taxon>Thripoidea</taxon>
        <taxon>Thripidae</taxon>
        <taxon>Thrips</taxon>
    </lineage>
</organism>
<dbReference type="PANTHER" id="PTHR16036:SF2">
    <property type="entry name" value="TRNA ENDONUCLEASE ANKZF1"/>
    <property type="match status" value="1"/>
</dbReference>
<keyword evidence="18" id="KW-1185">Reference proteome</keyword>
<evidence type="ECO:0000256" key="8">
    <source>
        <dbReference type="ARBA" id="ARBA00022771"/>
    </source>
</evidence>
<dbReference type="GO" id="GO:0004519">
    <property type="term" value="F:endonuclease activity"/>
    <property type="evidence" value="ECO:0007669"/>
    <property type="project" value="UniProtKB-KW"/>
</dbReference>
<dbReference type="KEGG" id="tpal:117645641"/>
<evidence type="ECO:0000256" key="3">
    <source>
        <dbReference type="ARBA" id="ARBA00022490"/>
    </source>
</evidence>
<evidence type="ECO:0000256" key="1">
    <source>
        <dbReference type="ARBA" id="ARBA00004496"/>
    </source>
</evidence>
<keyword evidence="5" id="KW-0479">Metal-binding</keyword>
<evidence type="ECO:0000256" key="14">
    <source>
        <dbReference type="PROSITE-ProRule" id="PRU01389"/>
    </source>
</evidence>
<dbReference type="Gene3D" id="1.25.40.20">
    <property type="entry name" value="Ankyrin repeat-containing domain"/>
    <property type="match status" value="1"/>
</dbReference>
<feature type="compositionally biased region" description="Basic residues" evidence="16">
    <location>
        <begin position="367"/>
        <end position="382"/>
    </location>
</feature>
<feature type="domain" description="VLRF1" evidence="17">
    <location>
        <begin position="179"/>
        <end position="322"/>
    </location>
</feature>
<dbReference type="InterPro" id="IPR036770">
    <property type="entry name" value="Ankyrin_rpt-contain_sf"/>
</dbReference>
<keyword evidence="6" id="KW-0677">Repeat</keyword>
<evidence type="ECO:0000256" key="11">
    <source>
        <dbReference type="ARBA" id="ARBA00023043"/>
    </source>
</evidence>
<evidence type="ECO:0000256" key="2">
    <source>
        <dbReference type="ARBA" id="ARBA00009262"/>
    </source>
</evidence>
<keyword evidence="10" id="KW-0862">Zinc</keyword>
<dbReference type="InterPro" id="IPR041175">
    <property type="entry name" value="VLRF1/Vms1"/>
</dbReference>
<dbReference type="GO" id="GO:0016787">
    <property type="term" value="F:hydrolase activity"/>
    <property type="evidence" value="ECO:0007669"/>
    <property type="project" value="UniProtKB-KW"/>
</dbReference>
<dbReference type="InterPro" id="IPR041540">
    <property type="entry name" value="VATC"/>
</dbReference>
<dbReference type="GO" id="GO:0008270">
    <property type="term" value="F:zinc ion binding"/>
    <property type="evidence" value="ECO:0007669"/>
    <property type="project" value="UniProtKB-KW"/>
</dbReference>
<dbReference type="PROSITE" id="PS52044">
    <property type="entry name" value="VLRF1"/>
    <property type="match status" value="1"/>
</dbReference>
<comment type="similarity">
    <text evidence="2 14">Belongs to the ANKZF1/VMS1 family.</text>
</comment>
<feature type="region of interest" description="Disordered" evidence="16">
    <location>
        <begin position="348"/>
        <end position="401"/>
    </location>
</feature>
<dbReference type="GO" id="GO:0036503">
    <property type="term" value="P:ERAD pathway"/>
    <property type="evidence" value="ECO:0007669"/>
    <property type="project" value="TreeGrafter"/>
</dbReference>
<evidence type="ECO:0000256" key="13">
    <source>
        <dbReference type="PROSITE-ProRule" id="PRU00023"/>
    </source>
</evidence>
<evidence type="ECO:0000256" key="4">
    <source>
        <dbReference type="ARBA" id="ARBA00022722"/>
    </source>
</evidence>
<evidence type="ECO:0000256" key="16">
    <source>
        <dbReference type="SAM" id="MobiDB-lite"/>
    </source>
</evidence>
<feature type="repeat" description="ANK" evidence="13">
    <location>
        <begin position="558"/>
        <end position="590"/>
    </location>
</feature>
<feature type="compositionally biased region" description="Basic and acidic residues" evidence="16">
    <location>
        <begin position="654"/>
        <end position="672"/>
    </location>
</feature>
<comment type="domain">
    <text evidence="14">The VLRF1 domain mediates binding to the 60S ribosomal subunit.</text>
</comment>
<dbReference type="AlphaFoldDB" id="A0A6P8Z5A4"/>
<sequence>MEKSGCSLHDTAEFLSVTAELELAQCMLKGRIPEYDPHVISLEVSRQLEDLVVADAHSCSCCSVKFPNATAQRAHFKLDWHRYNIKRQLAGLSPVREEAFTVIADKGDDIESISGSESESEEEGEKGDIVDSNHRAKVFFRNKHGQVISLYRCLLFPAKECTETTPVSEFVTRALCLAVPNQWAIFMLGGGHFAAGIFQGQEPLVHKTFHCYTVRAKQGGSQSTRDNKGGNHPKSAGASLRRYNEQALIQHVQDLISAWADHLKSCTLIFVRAVGPGNRSVLYGGKSPPLDKTDSRIRTIPFPTRRATFSEVKRVLGMLSFVEDHGPESEFLLSDPASLNDARKLVTEKNCQEGAKPTQTENEGSPRRSKNKGGVKPNRAKSRPSPQRSLPASVSYASSESEAPCTSDIEIIYQDQEIKFSDTIKDVDQQIKNEVSKKKKKDKSKDQKTSTDPIVPQIKKSKEEILKEEKLRAQEAERKQRLLEKRERKQAAIELRKQEQEAAEAANPVLVFQKELVSALESNDVQRLKNCLSSDFLQTLPSPLPGGLQETLNLPFTQGNTALHLASKTGTPLLVSELMTVGADPTALNKKQQTPYSVAVNADTRKAFQDFLVNNPDKFDYSKSKIPVPLSEEEEKAQAKLKAELKAAKNKAKKEHEKVQRKKKAEEKAEQEERARFMAMTDREKRALAAERRILAAQKKGTTDDSKTKPIVLARCFLCAIDISGQVSFDYDQYRFCTIECLRAHRKQTNPDGKINRL</sequence>
<reference evidence="19" key="1">
    <citation type="submission" date="2025-08" db="UniProtKB">
        <authorList>
            <consortium name="RefSeq"/>
        </authorList>
    </citation>
    <scope>IDENTIFICATION</scope>
    <source>
        <tissue evidence="19">Total insect</tissue>
    </source>
</reference>
<evidence type="ECO:0000256" key="9">
    <source>
        <dbReference type="ARBA" id="ARBA00022801"/>
    </source>
</evidence>
<keyword evidence="11 13" id="KW-0040">ANK repeat</keyword>
<feature type="region of interest" description="Disordered" evidence="16">
    <location>
        <begin position="434"/>
        <end position="453"/>
    </location>
</feature>
<evidence type="ECO:0000313" key="18">
    <source>
        <dbReference type="Proteomes" id="UP000515158"/>
    </source>
</evidence>
<keyword evidence="4 14" id="KW-0540">Nuclease</keyword>
<dbReference type="PANTHER" id="PTHR16036">
    <property type="entry name" value="ANKYRIN REPEAT AND ZINC FINGER DOMAIN-CONTAINING PROTEIN 1"/>
    <property type="match status" value="1"/>
</dbReference>
<dbReference type="SUPFAM" id="SSF48403">
    <property type="entry name" value="Ankyrin repeat"/>
    <property type="match status" value="1"/>
</dbReference>
<dbReference type="Pfam" id="PF18826">
    <property type="entry name" value="bVLRF1"/>
    <property type="match status" value="1"/>
</dbReference>
<feature type="region of interest" description="Disordered" evidence="16">
    <location>
        <begin position="647"/>
        <end position="672"/>
    </location>
</feature>
<evidence type="ECO:0000313" key="19">
    <source>
        <dbReference type="RefSeq" id="XP_034241802.1"/>
    </source>
</evidence>
<evidence type="ECO:0000256" key="6">
    <source>
        <dbReference type="ARBA" id="ARBA00022737"/>
    </source>
</evidence>
<evidence type="ECO:0000256" key="15">
    <source>
        <dbReference type="SAM" id="Coils"/>
    </source>
</evidence>
<evidence type="ECO:0000256" key="12">
    <source>
        <dbReference type="ARBA" id="ARBA00023054"/>
    </source>
</evidence>
<dbReference type="OrthoDB" id="429841at2759"/>
<keyword evidence="9 14" id="KW-0378">Hydrolase</keyword>
<evidence type="ECO:0000259" key="17">
    <source>
        <dbReference type="PROSITE" id="PS52044"/>
    </source>
</evidence>
<gene>
    <name evidence="19" type="primary">LOC117645641</name>
</gene>
<dbReference type="PROSITE" id="PS50088">
    <property type="entry name" value="ANK_REPEAT"/>
    <property type="match status" value="1"/>
</dbReference>